<reference evidence="3" key="1">
    <citation type="journal article" date="2021" name="PeerJ">
        <title>Extensive microbial diversity within the chicken gut microbiome revealed by metagenomics and culture.</title>
        <authorList>
            <person name="Gilroy R."/>
            <person name="Ravi A."/>
            <person name="Getino M."/>
            <person name="Pursley I."/>
            <person name="Horton D.L."/>
            <person name="Alikhan N.F."/>
            <person name="Baker D."/>
            <person name="Gharbi K."/>
            <person name="Hall N."/>
            <person name="Watson M."/>
            <person name="Adriaenssens E.M."/>
            <person name="Foster-Nyarko E."/>
            <person name="Jarju S."/>
            <person name="Secka A."/>
            <person name="Antonio M."/>
            <person name="Oren A."/>
            <person name="Chaudhuri R.R."/>
            <person name="La Ragione R."/>
            <person name="Hildebrand F."/>
            <person name="Pallen M.J."/>
        </authorList>
    </citation>
    <scope>NUCLEOTIDE SEQUENCE</scope>
    <source>
        <strain evidence="3">1647</strain>
    </source>
</reference>
<evidence type="ECO:0000256" key="1">
    <source>
        <dbReference type="SAM" id="MobiDB-lite"/>
    </source>
</evidence>
<reference evidence="3" key="2">
    <citation type="submission" date="2021-09" db="EMBL/GenBank/DDBJ databases">
        <authorList>
            <person name="Gilroy R."/>
        </authorList>
    </citation>
    <scope>NUCLEOTIDE SEQUENCE</scope>
    <source>
        <strain evidence="3">1647</strain>
    </source>
</reference>
<keyword evidence="2" id="KW-0812">Transmembrane</keyword>
<accession>A0A921KS77</accession>
<dbReference type="Proteomes" id="UP000775129">
    <property type="component" value="Unassembled WGS sequence"/>
</dbReference>
<feature type="compositionally biased region" description="Low complexity" evidence="1">
    <location>
        <begin position="33"/>
        <end position="54"/>
    </location>
</feature>
<evidence type="ECO:0008006" key="5">
    <source>
        <dbReference type="Google" id="ProtNLM"/>
    </source>
</evidence>
<gene>
    <name evidence="3" type="ORF">K8W24_06730</name>
</gene>
<feature type="non-terminal residue" evidence="3">
    <location>
        <position position="1"/>
    </location>
</feature>
<dbReference type="EMBL" id="DYWO01000193">
    <property type="protein sequence ID" value="HJF49481.1"/>
    <property type="molecule type" value="Genomic_DNA"/>
</dbReference>
<comment type="caution">
    <text evidence="3">The sequence shown here is derived from an EMBL/GenBank/DDBJ whole genome shotgun (WGS) entry which is preliminary data.</text>
</comment>
<evidence type="ECO:0000313" key="4">
    <source>
        <dbReference type="Proteomes" id="UP000775129"/>
    </source>
</evidence>
<organism evidence="3 4">
    <name type="scientific">Brachybacterium paraconglomeratum</name>
    <dbReference type="NCBI Taxonomy" id="173362"/>
    <lineage>
        <taxon>Bacteria</taxon>
        <taxon>Bacillati</taxon>
        <taxon>Actinomycetota</taxon>
        <taxon>Actinomycetes</taxon>
        <taxon>Micrococcales</taxon>
        <taxon>Dermabacteraceae</taxon>
        <taxon>Brachybacterium</taxon>
    </lineage>
</organism>
<keyword evidence="2" id="KW-1133">Transmembrane helix</keyword>
<feature type="transmembrane region" description="Helical" evidence="2">
    <location>
        <begin position="104"/>
        <end position="137"/>
    </location>
</feature>
<feature type="region of interest" description="Disordered" evidence="1">
    <location>
        <begin position="1"/>
        <end position="98"/>
    </location>
</feature>
<feature type="compositionally biased region" description="Low complexity" evidence="1">
    <location>
        <begin position="1"/>
        <end position="12"/>
    </location>
</feature>
<dbReference type="AlphaFoldDB" id="A0A921KS77"/>
<name>A0A921KS77_9MICO</name>
<protein>
    <recommendedName>
        <fullName evidence="5">DUF4352 domain-containing protein</fullName>
    </recommendedName>
</protein>
<feature type="compositionally biased region" description="Basic and acidic residues" evidence="1">
    <location>
        <begin position="55"/>
        <end position="75"/>
    </location>
</feature>
<keyword evidence="2" id="KW-0472">Membrane</keyword>
<proteinExistence type="predicted"/>
<evidence type="ECO:0000313" key="3">
    <source>
        <dbReference type="EMBL" id="HJF49481.1"/>
    </source>
</evidence>
<evidence type="ECO:0000256" key="2">
    <source>
        <dbReference type="SAM" id="Phobius"/>
    </source>
</evidence>
<sequence length="315" mass="31872">TAAARATGSAGSWSLLHPWRSPMSDGSTPQPLPALAPGGAADPAPAPGALLAPAQRDDLQADTAHADAAHVDAARAEPVQSDTWSDASLLPPPSAPPERARSSALPIVAIVLSSLALAVSGLVLLLVLVLGGLAYIYGGAPYVMGDPVGGYSSMYTPGRVTDASGAVVTDAGTDDRPATLGEHTLSWPTVSGGIVEVTVTEVDWEADAAVAADPSNPPAGPDMEYVLATIDVSYTGPGGLVPAEDLYICLESVSWGTCSDGIDVTTAAPLRDIGALTDGDEATATVALELTEGERDSALISVETIDGEPLYLAER</sequence>